<accession>A0ABM1BX49</accession>
<dbReference type="Proteomes" id="UP000694941">
    <property type="component" value="Unplaced"/>
</dbReference>
<feature type="compositionally biased region" description="Polar residues" evidence="2">
    <location>
        <begin position="242"/>
        <end position="274"/>
    </location>
</feature>
<dbReference type="RefSeq" id="XP_013790356.1">
    <property type="nucleotide sequence ID" value="XM_013934902.2"/>
</dbReference>
<evidence type="ECO:0000313" key="3">
    <source>
        <dbReference type="Proteomes" id="UP000694941"/>
    </source>
</evidence>
<evidence type="ECO:0000256" key="2">
    <source>
        <dbReference type="SAM" id="MobiDB-lite"/>
    </source>
</evidence>
<organism evidence="3 4">
    <name type="scientific">Limulus polyphemus</name>
    <name type="common">Atlantic horseshoe crab</name>
    <dbReference type="NCBI Taxonomy" id="6850"/>
    <lineage>
        <taxon>Eukaryota</taxon>
        <taxon>Metazoa</taxon>
        <taxon>Ecdysozoa</taxon>
        <taxon>Arthropoda</taxon>
        <taxon>Chelicerata</taxon>
        <taxon>Merostomata</taxon>
        <taxon>Xiphosura</taxon>
        <taxon>Limulidae</taxon>
        <taxon>Limulus</taxon>
    </lineage>
</organism>
<dbReference type="PANTHER" id="PTHR31206">
    <property type="entry name" value="LP10445P"/>
    <property type="match status" value="1"/>
</dbReference>
<reference evidence="4" key="1">
    <citation type="submission" date="2025-08" db="UniProtKB">
        <authorList>
            <consortium name="RefSeq"/>
        </authorList>
    </citation>
    <scope>IDENTIFICATION</scope>
    <source>
        <tissue evidence="4">Muscle</tissue>
    </source>
</reference>
<protein>
    <submittedName>
        <fullName evidence="4">Uncharacterized protein LOC106474211</fullName>
    </submittedName>
</protein>
<proteinExistence type="predicted"/>
<evidence type="ECO:0000313" key="4">
    <source>
        <dbReference type="RefSeq" id="XP_013790356.1"/>
    </source>
</evidence>
<name>A0ABM1BX49_LIMPO</name>
<dbReference type="InterPro" id="IPR028260">
    <property type="entry name" value="FAM177"/>
</dbReference>
<keyword evidence="1" id="KW-0175">Coiled coil</keyword>
<evidence type="ECO:0000256" key="1">
    <source>
        <dbReference type="SAM" id="Coils"/>
    </source>
</evidence>
<sequence length="280" mass="31809">MATTETNNQIKTDLILSVQDIKLETETAEPVLVKINSHEENKDEAQEKKDLVFTEVSLDTSQKINKNTKVPRRILHFSDGVLEEYSTDDGEEVEDVTDSTALLDTKQMAWIPYLWYLAWWMGSRTLAGCDFLGEKLAYFFGITSPKYQYELEEYQKMLEEKEEEKKIEDIENVGWKQMEEQLSSIEVKPPGKNSLANEQSLVGPNVLSGDGGDIQMTTRSATTGIKSQLSDDTFLTTYDTEPNMVENGSVTSTTNDLAQQSRDTSETSEVNIQPQDWERF</sequence>
<feature type="coiled-coil region" evidence="1">
    <location>
        <begin position="144"/>
        <end position="171"/>
    </location>
</feature>
<dbReference type="PANTHER" id="PTHR31206:SF1">
    <property type="entry name" value="LP10445P"/>
    <property type="match status" value="1"/>
</dbReference>
<dbReference type="GeneID" id="106474211"/>
<keyword evidence="3" id="KW-1185">Reference proteome</keyword>
<feature type="region of interest" description="Disordered" evidence="2">
    <location>
        <begin position="242"/>
        <end position="280"/>
    </location>
</feature>
<gene>
    <name evidence="4" type="primary">LOC106474211</name>
</gene>
<dbReference type="Pfam" id="PF14774">
    <property type="entry name" value="FAM177"/>
    <property type="match status" value="1"/>
</dbReference>